<name>A0A380SAN6_YERRU</name>
<accession>A0A380SAN6</accession>
<gene>
    <name evidence="1" type="ORF">NCTC10476_03405</name>
</gene>
<evidence type="ECO:0000313" key="1">
    <source>
        <dbReference type="EMBL" id="SUQ37283.1"/>
    </source>
</evidence>
<reference evidence="1 2" key="1">
    <citation type="submission" date="2018-06" db="EMBL/GenBank/DDBJ databases">
        <authorList>
            <consortium name="Pathogen Informatics"/>
            <person name="Doyle S."/>
        </authorList>
    </citation>
    <scope>NUCLEOTIDE SEQUENCE [LARGE SCALE GENOMIC DNA]</scope>
    <source>
        <strain evidence="1 2">NCTC10476</strain>
    </source>
</reference>
<dbReference type="EMBL" id="UHJG01000002">
    <property type="protein sequence ID" value="SUQ37283.1"/>
    <property type="molecule type" value="Genomic_DNA"/>
</dbReference>
<evidence type="ECO:0000313" key="2">
    <source>
        <dbReference type="Proteomes" id="UP000255169"/>
    </source>
</evidence>
<dbReference type="AlphaFoldDB" id="A0A380SAN6"/>
<proteinExistence type="predicted"/>
<protein>
    <submittedName>
        <fullName evidence="1">Uncharacterized protein</fullName>
    </submittedName>
</protein>
<keyword evidence="2" id="KW-1185">Reference proteome</keyword>
<organism evidence="1 2">
    <name type="scientific">Yersinia ruckeri</name>
    <dbReference type="NCBI Taxonomy" id="29486"/>
    <lineage>
        <taxon>Bacteria</taxon>
        <taxon>Pseudomonadati</taxon>
        <taxon>Pseudomonadota</taxon>
        <taxon>Gammaproteobacteria</taxon>
        <taxon>Enterobacterales</taxon>
        <taxon>Yersiniaceae</taxon>
        <taxon>Yersinia</taxon>
    </lineage>
</organism>
<sequence>MFILGLLYSGCAGFRGEELLKRIANMELAKTD</sequence>
<dbReference type="Proteomes" id="UP000255169">
    <property type="component" value="Unassembled WGS sequence"/>
</dbReference>